<name>A0A7K3NRT8_9BACT</name>
<evidence type="ECO:0000313" key="3">
    <source>
        <dbReference type="EMBL" id="NDY58912.1"/>
    </source>
</evidence>
<dbReference type="InterPro" id="IPR050902">
    <property type="entry name" value="ABC_Transporter_SBP"/>
</dbReference>
<organism evidence="3 4">
    <name type="scientific">Desulfolutivibrio sulfodismutans</name>
    <dbReference type="NCBI Taxonomy" id="63561"/>
    <lineage>
        <taxon>Bacteria</taxon>
        <taxon>Pseudomonadati</taxon>
        <taxon>Thermodesulfobacteriota</taxon>
        <taxon>Desulfovibrionia</taxon>
        <taxon>Desulfovibrionales</taxon>
        <taxon>Desulfovibrionaceae</taxon>
        <taxon>Desulfolutivibrio</taxon>
    </lineage>
</organism>
<evidence type="ECO:0000259" key="2">
    <source>
        <dbReference type="PROSITE" id="PS50983"/>
    </source>
</evidence>
<keyword evidence="1" id="KW-0732">Signal</keyword>
<reference evidence="3 4" key="1">
    <citation type="submission" date="2020-02" db="EMBL/GenBank/DDBJ databases">
        <title>Comparative genomics of sulfur disproportionating microorganisms.</title>
        <authorList>
            <person name="Ward L.M."/>
            <person name="Bertran E."/>
            <person name="Johnston D.T."/>
        </authorList>
    </citation>
    <scope>NUCLEOTIDE SEQUENCE [LARGE SCALE GENOMIC DNA]</scope>
    <source>
        <strain evidence="3 4">DSM 3696</strain>
    </source>
</reference>
<feature type="domain" description="Fe/B12 periplasmic-binding" evidence="2">
    <location>
        <begin position="40"/>
        <end position="321"/>
    </location>
</feature>
<dbReference type="InterPro" id="IPR002491">
    <property type="entry name" value="ABC_transptr_periplasmic_BD"/>
</dbReference>
<dbReference type="Proteomes" id="UP000469724">
    <property type="component" value="Unassembled WGS sequence"/>
</dbReference>
<gene>
    <name evidence="3" type="ORF">G3N56_19425</name>
</gene>
<accession>A0A7K3NRT8</accession>
<dbReference type="Gene3D" id="3.40.50.1980">
    <property type="entry name" value="Nitrogenase molybdenum iron protein domain"/>
    <property type="match status" value="2"/>
</dbReference>
<keyword evidence="4" id="KW-1185">Reference proteome</keyword>
<dbReference type="PANTHER" id="PTHR30535">
    <property type="entry name" value="VITAMIN B12-BINDING PROTEIN"/>
    <property type="match status" value="1"/>
</dbReference>
<dbReference type="PROSITE" id="PS50983">
    <property type="entry name" value="FE_B12_PBP"/>
    <property type="match status" value="1"/>
</dbReference>
<dbReference type="Pfam" id="PF01497">
    <property type="entry name" value="Peripla_BP_2"/>
    <property type="match status" value="1"/>
</dbReference>
<evidence type="ECO:0000256" key="1">
    <source>
        <dbReference type="SAM" id="SignalP"/>
    </source>
</evidence>
<feature type="chain" id="PRO_5029658480" evidence="1">
    <location>
        <begin position="19"/>
        <end position="362"/>
    </location>
</feature>
<dbReference type="SUPFAM" id="SSF53807">
    <property type="entry name" value="Helical backbone' metal receptor"/>
    <property type="match status" value="1"/>
</dbReference>
<dbReference type="EMBL" id="JAAGRQ010000162">
    <property type="protein sequence ID" value="NDY58912.1"/>
    <property type="molecule type" value="Genomic_DNA"/>
</dbReference>
<sequence>MALVLACLIGLVSIPAHAADTRPVTDSLGRTVQVPAKVDRLICSGSGCLRLLTYLQAQDMAVAVDDIETKRSGFDARPYALANPQFKTMPLFGEFRGHDNPELIASLNPAPQVILKTYGTMGHDPQALQDKTGIPVVVMDYGDLGKNKAAFYATLRMMGDITGKKDRAEEVIAFFDKTEADLMGRIKGIPEAGRKTCFVGGIAKKGPHGLLSTEPTYQPFELAGCKNVALEAGENLDHAVVAKEKLVVWNPEYLFIDLATAQMGENAGGLYEIKTDPVYDGLSAKTSGKVYGLLPYNWYSINFGSILADAYFIGKTVNPDRFADVDPAAKADEIYTFLVGKPVFAQMTGAFGNMAFKPLPLK</sequence>
<protein>
    <submittedName>
        <fullName evidence="3">Iron ABC transporter substrate-binding protein</fullName>
    </submittedName>
</protein>
<evidence type="ECO:0000313" key="4">
    <source>
        <dbReference type="Proteomes" id="UP000469724"/>
    </source>
</evidence>
<proteinExistence type="predicted"/>
<dbReference type="CDD" id="cd01147">
    <property type="entry name" value="HemV-2"/>
    <property type="match status" value="1"/>
</dbReference>
<feature type="signal peptide" evidence="1">
    <location>
        <begin position="1"/>
        <end position="18"/>
    </location>
</feature>
<dbReference type="AlphaFoldDB" id="A0A7K3NRT8"/>
<dbReference type="PANTHER" id="PTHR30535:SF34">
    <property type="entry name" value="MOLYBDATE-BINDING PROTEIN MOLA"/>
    <property type="match status" value="1"/>
</dbReference>
<comment type="caution">
    <text evidence="3">The sequence shown here is derived from an EMBL/GenBank/DDBJ whole genome shotgun (WGS) entry which is preliminary data.</text>
</comment>